<organism evidence="3 4">
    <name type="scientific">Meristemomyces frigidus</name>
    <dbReference type="NCBI Taxonomy" id="1508187"/>
    <lineage>
        <taxon>Eukaryota</taxon>
        <taxon>Fungi</taxon>
        <taxon>Dikarya</taxon>
        <taxon>Ascomycota</taxon>
        <taxon>Pezizomycotina</taxon>
        <taxon>Dothideomycetes</taxon>
        <taxon>Dothideomycetidae</taxon>
        <taxon>Mycosphaerellales</taxon>
        <taxon>Teratosphaeriaceae</taxon>
        <taxon>Meristemomyces</taxon>
    </lineage>
</organism>
<dbReference type="InterPro" id="IPR040151">
    <property type="entry name" value="Gfd2/YDR514C-like"/>
</dbReference>
<dbReference type="Proteomes" id="UP001310890">
    <property type="component" value="Unassembled WGS sequence"/>
</dbReference>
<name>A0AAN7YEM3_9PEZI</name>
<evidence type="ECO:0000313" key="4">
    <source>
        <dbReference type="Proteomes" id="UP001310890"/>
    </source>
</evidence>
<evidence type="ECO:0000259" key="2">
    <source>
        <dbReference type="Pfam" id="PF21762"/>
    </source>
</evidence>
<dbReference type="AlphaFoldDB" id="A0AAN7YEM3"/>
<reference evidence="3" key="1">
    <citation type="submission" date="2023-08" db="EMBL/GenBank/DDBJ databases">
        <title>Black Yeasts Isolated from many extreme environments.</title>
        <authorList>
            <person name="Coleine C."/>
            <person name="Stajich J.E."/>
            <person name="Selbmann L."/>
        </authorList>
    </citation>
    <scope>NUCLEOTIDE SEQUENCE</scope>
    <source>
        <strain evidence="3">CCFEE 5401</strain>
    </source>
</reference>
<dbReference type="GO" id="GO:0005634">
    <property type="term" value="C:nucleus"/>
    <property type="evidence" value="ECO:0007669"/>
    <property type="project" value="TreeGrafter"/>
</dbReference>
<dbReference type="PANTHER" id="PTHR28083:SF1">
    <property type="entry name" value="GOOD FOR FULL DBP5 ACTIVITY PROTEIN 2"/>
    <property type="match status" value="1"/>
</dbReference>
<evidence type="ECO:0000313" key="3">
    <source>
        <dbReference type="EMBL" id="KAK5110068.1"/>
    </source>
</evidence>
<accession>A0AAN7YEM3</accession>
<dbReference type="SUPFAM" id="SSF53098">
    <property type="entry name" value="Ribonuclease H-like"/>
    <property type="match status" value="1"/>
</dbReference>
<dbReference type="PANTHER" id="PTHR28083">
    <property type="entry name" value="GOOD FOR FULL DBP5 ACTIVITY PROTEIN 2"/>
    <property type="match status" value="1"/>
</dbReference>
<dbReference type="InterPro" id="IPR048519">
    <property type="entry name" value="Gfd2/YDR514C-like_C"/>
</dbReference>
<sequence length="635" mass="71543">MQEMTELDRFIALIGGEQNLPPISTEENVVDDTDDHTTTATTTEKDGDELPSIYEVEMMNEKYDQEAQERQRFLKQDGSEATAAMDGNVSSLGSQLANTSLRPSGPLTTRFGEVAPRGFTFVPFVAVTKFCYEFVPQQWSQPLASAFFDNNKIYERQWDLYYILSAHCQTQKPTTYVSEYQVQALLDEINQTFPKANIIISDDLRNEGMVQDFDDYPQELRPHYLGRLQSREQHDAWMVDTPMTGVASKMPPERTLEAFKAMLQAAADLGKAKSKSKQKAKLQMAVQGRQDMGKQVLRAQRRVGLMKRNEGSELEDSMARLNIAQYDPSKAVPFSLEDDPIIIAIDVEAYERSSKIITEVGVATLDTRDLRDIPPGTFGDDCSWFKYIRGRHFRIAEHKHLRNHEFLQGCPDAFEFGKSEFVAETDMPSTLNSCFHEPFSKPDCTTSAQSTGTQETRNLILLGHDLLQDIQYLRQLGFNVLSRRNVIDTMDTVIMFKHYMHDVNPTSLGRVLGHFDIVGWNLHNGGNDAVYTMQAMLAICIKAAMERGDENSAVKRQELDKQRTKAVVDAAVERREDEMVGWTLAQDEDGGVAVVPKDGDFESKTAKTMRPVHGPPRPPKLQSGLWTIGGAPLDV</sequence>
<feature type="domain" description="Gfd2/YDR514C-like C-terminal" evidence="2">
    <location>
        <begin position="341"/>
        <end position="539"/>
    </location>
</feature>
<comment type="caution">
    <text evidence="3">The sequence shown here is derived from an EMBL/GenBank/DDBJ whole genome shotgun (WGS) entry which is preliminary data.</text>
</comment>
<feature type="region of interest" description="Disordered" evidence="1">
    <location>
        <begin position="19"/>
        <end position="48"/>
    </location>
</feature>
<proteinExistence type="predicted"/>
<gene>
    <name evidence="3" type="ORF">LTR62_006313</name>
</gene>
<dbReference type="Pfam" id="PF21762">
    <property type="entry name" value="DEDDh_C"/>
    <property type="match status" value="1"/>
</dbReference>
<evidence type="ECO:0000256" key="1">
    <source>
        <dbReference type="SAM" id="MobiDB-lite"/>
    </source>
</evidence>
<dbReference type="InterPro" id="IPR012337">
    <property type="entry name" value="RNaseH-like_sf"/>
</dbReference>
<protein>
    <recommendedName>
        <fullName evidence="2">Gfd2/YDR514C-like C-terminal domain-containing protein</fullName>
    </recommendedName>
</protein>
<feature type="region of interest" description="Disordered" evidence="1">
    <location>
        <begin position="606"/>
        <end position="626"/>
    </location>
</feature>
<dbReference type="EMBL" id="JAVRRL010000054">
    <property type="protein sequence ID" value="KAK5110068.1"/>
    <property type="molecule type" value="Genomic_DNA"/>
</dbReference>